<feature type="coiled-coil region" evidence="1">
    <location>
        <begin position="24"/>
        <end position="68"/>
    </location>
</feature>
<organism evidence="2 3">
    <name type="scientific">Ensete ventricosum</name>
    <name type="common">Abyssinian banana</name>
    <name type="synonym">Musa ensete</name>
    <dbReference type="NCBI Taxonomy" id="4639"/>
    <lineage>
        <taxon>Eukaryota</taxon>
        <taxon>Viridiplantae</taxon>
        <taxon>Streptophyta</taxon>
        <taxon>Embryophyta</taxon>
        <taxon>Tracheophyta</taxon>
        <taxon>Spermatophyta</taxon>
        <taxon>Magnoliopsida</taxon>
        <taxon>Liliopsida</taxon>
        <taxon>Zingiberales</taxon>
        <taxon>Musaceae</taxon>
        <taxon>Ensete</taxon>
    </lineage>
</organism>
<comment type="caution">
    <text evidence="2">The sequence shown here is derived from an EMBL/GenBank/DDBJ whole genome shotgun (WGS) entry which is preliminary data.</text>
</comment>
<evidence type="ECO:0000256" key="1">
    <source>
        <dbReference type="SAM" id="Coils"/>
    </source>
</evidence>
<sequence>MGNRASHHEAEVAKLTLEGDPEQLAIARQQVDELQADNAKLKSGLDELARQSEQAKKELNELQEGLAESQR</sequence>
<gene>
    <name evidence="2" type="ORF">B296_00011271</name>
</gene>
<reference evidence="2 3" key="1">
    <citation type="journal article" date="2014" name="Agronomy (Basel)">
        <title>A Draft Genome Sequence for Ensete ventricosum, the Drought-Tolerant Tree Against Hunger.</title>
        <authorList>
            <person name="Harrison J."/>
            <person name="Moore K.A."/>
            <person name="Paszkiewicz K."/>
            <person name="Jones T."/>
            <person name="Grant M."/>
            <person name="Ambacheew D."/>
            <person name="Muzemil S."/>
            <person name="Studholme D.J."/>
        </authorList>
    </citation>
    <scope>NUCLEOTIDE SEQUENCE [LARGE SCALE GENOMIC DNA]</scope>
</reference>
<protein>
    <submittedName>
        <fullName evidence="2">Uncharacterized protein</fullName>
    </submittedName>
</protein>
<evidence type="ECO:0000313" key="3">
    <source>
        <dbReference type="Proteomes" id="UP000287651"/>
    </source>
</evidence>
<proteinExistence type="predicted"/>
<keyword evidence="1" id="KW-0175">Coiled coil</keyword>
<dbReference type="AlphaFoldDB" id="A0A426Y5G5"/>
<accession>A0A426Y5G5</accession>
<name>A0A426Y5G5_ENSVE</name>
<dbReference type="EMBL" id="AMZH03014806">
    <property type="protein sequence ID" value="RRT47019.1"/>
    <property type="molecule type" value="Genomic_DNA"/>
</dbReference>
<evidence type="ECO:0000313" key="2">
    <source>
        <dbReference type="EMBL" id="RRT47019.1"/>
    </source>
</evidence>
<dbReference type="Proteomes" id="UP000287651">
    <property type="component" value="Unassembled WGS sequence"/>
</dbReference>